<feature type="coiled-coil region" evidence="1">
    <location>
        <begin position="353"/>
        <end position="380"/>
    </location>
</feature>
<evidence type="ECO:0000256" key="2">
    <source>
        <dbReference type="SAM" id="MobiDB-lite"/>
    </source>
</evidence>
<feature type="region of interest" description="Disordered" evidence="2">
    <location>
        <begin position="54"/>
        <end position="93"/>
    </location>
</feature>
<sequence>MMYGGHAHPNGNAPSHFKDSARSAIYQQLQQKLGANQLKNISGKENNIDIASTHSSAASVRSAPSLANTSRASQASSNKHSHRSSTSSVFSKRSVRSAPSIYSSSTATIPEDSEPISTTVEQLVNDIALHEKFYHQKYLDRTVQQQQQSQSLQLQMSPKFPLIQQPFGMRLVSTPHLPRSGASTPINEEFDEDEFYKISLGSALQFQNAPESLVDWNLNVTRCKLMLNQLPMILSIPDFSYAQNSLPQLIGDLAQLCQIVLIQPHISDKEFIHILYNSSLYSEHNLDVAFKKSVAEISVKQSRLLQINEPRASSSNMLSPILAPHNLATLKFKYKEIAVRNYLINLAAAATTAHEYKVKVDDIKRQLKLENRKAKLSKDEKQSIWEMVRLDVFKRAGLEEN</sequence>
<organism evidence="3 4">
    <name type="scientific">Scheffersomyces spartinae</name>
    <dbReference type="NCBI Taxonomy" id="45513"/>
    <lineage>
        <taxon>Eukaryota</taxon>
        <taxon>Fungi</taxon>
        <taxon>Dikarya</taxon>
        <taxon>Ascomycota</taxon>
        <taxon>Saccharomycotina</taxon>
        <taxon>Pichiomycetes</taxon>
        <taxon>Debaryomycetaceae</taxon>
        <taxon>Scheffersomyces</taxon>
    </lineage>
</organism>
<keyword evidence="1" id="KW-0175">Coiled coil</keyword>
<dbReference type="AlphaFoldDB" id="A0A9P7VDA2"/>
<evidence type="ECO:0000313" key="4">
    <source>
        <dbReference type="Proteomes" id="UP000790833"/>
    </source>
</evidence>
<name>A0A9P7VDA2_9ASCO</name>
<keyword evidence="4" id="KW-1185">Reference proteome</keyword>
<reference evidence="3" key="1">
    <citation type="submission" date="2021-03" db="EMBL/GenBank/DDBJ databases">
        <authorList>
            <person name="Palmer J.M."/>
        </authorList>
    </citation>
    <scope>NUCLEOTIDE SEQUENCE</scope>
    <source>
        <strain evidence="3">ARV_011</strain>
    </source>
</reference>
<dbReference type="Proteomes" id="UP000790833">
    <property type="component" value="Unassembled WGS sequence"/>
</dbReference>
<proteinExistence type="predicted"/>
<evidence type="ECO:0000313" key="3">
    <source>
        <dbReference type="EMBL" id="KAG7196000.1"/>
    </source>
</evidence>
<dbReference type="EMBL" id="JAHMUF010000001">
    <property type="protein sequence ID" value="KAG7196000.1"/>
    <property type="molecule type" value="Genomic_DNA"/>
</dbReference>
<feature type="compositionally biased region" description="Low complexity" evidence="2">
    <location>
        <begin position="73"/>
        <end position="93"/>
    </location>
</feature>
<accession>A0A9P7VDA2</accession>
<dbReference type="GeneID" id="66113380"/>
<comment type="caution">
    <text evidence="3">The sequence shown here is derived from an EMBL/GenBank/DDBJ whole genome shotgun (WGS) entry which is preliminary data.</text>
</comment>
<dbReference type="Pfam" id="PF17235">
    <property type="entry name" value="STD1"/>
    <property type="match status" value="1"/>
</dbReference>
<dbReference type="InterPro" id="IPR035189">
    <property type="entry name" value="Std1/Mth1"/>
</dbReference>
<protein>
    <submittedName>
        <fullName evidence="3">Uncharacterized protein</fullName>
    </submittedName>
</protein>
<dbReference type="RefSeq" id="XP_043051545.1">
    <property type="nucleotide sequence ID" value="XM_043190868.1"/>
</dbReference>
<evidence type="ECO:0000256" key="1">
    <source>
        <dbReference type="SAM" id="Coils"/>
    </source>
</evidence>
<dbReference type="OrthoDB" id="4081967at2759"/>
<gene>
    <name evidence="3" type="ORF">KQ657_000006</name>
</gene>